<keyword evidence="4" id="KW-0597">Phosphoprotein</keyword>
<reference evidence="14" key="1">
    <citation type="journal article" date="2022" name="ISME J.">
        <title>Identification of active gaseous-alkane degraders at natural gas seeps.</title>
        <authorList>
            <person name="Farhan Ul Haque M."/>
            <person name="Hernandez M."/>
            <person name="Crombie A.T."/>
            <person name="Murrell J.C."/>
        </authorList>
    </citation>
    <scope>NUCLEOTIDE SEQUENCE</scope>
    <source>
        <strain evidence="14">PC2</strain>
    </source>
</reference>
<dbReference type="InterPro" id="IPR003661">
    <property type="entry name" value="HisK_dim/P_dom"/>
</dbReference>
<dbReference type="PANTHER" id="PTHR45436">
    <property type="entry name" value="SENSOR HISTIDINE KINASE YKOH"/>
    <property type="match status" value="1"/>
</dbReference>
<accession>A0ABS9Z2W2</accession>
<organism evidence="14 15">
    <name type="scientific">Candidatus Rhodoblastus alkanivorans</name>
    <dbReference type="NCBI Taxonomy" id="2954117"/>
    <lineage>
        <taxon>Bacteria</taxon>
        <taxon>Pseudomonadati</taxon>
        <taxon>Pseudomonadota</taxon>
        <taxon>Alphaproteobacteria</taxon>
        <taxon>Hyphomicrobiales</taxon>
        <taxon>Rhodoblastaceae</taxon>
        <taxon>Rhodoblastus</taxon>
    </lineage>
</organism>
<dbReference type="PRINTS" id="PR00344">
    <property type="entry name" value="BCTRLSENSOR"/>
</dbReference>
<evidence type="ECO:0000256" key="10">
    <source>
        <dbReference type="ARBA" id="ARBA00023136"/>
    </source>
</evidence>
<dbReference type="SMART" id="SM00388">
    <property type="entry name" value="HisKA"/>
    <property type="match status" value="1"/>
</dbReference>
<dbReference type="InterPro" id="IPR036890">
    <property type="entry name" value="HATPase_C_sf"/>
</dbReference>
<keyword evidence="7 14" id="KW-0418">Kinase</keyword>
<proteinExistence type="predicted"/>
<comment type="caution">
    <text evidence="14">The sequence shown here is derived from an EMBL/GenBank/DDBJ whole genome shotgun (WGS) entry which is preliminary data.</text>
</comment>
<evidence type="ECO:0000256" key="4">
    <source>
        <dbReference type="ARBA" id="ARBA00022553"/>
    </source>
</evidence>
<keyword evidence="8 11" id="KW-1133">Transmembrane helix</keyword>
<keyword evidence="15" id="KW-1185">Reference proteome</keyword>
<evidence type="ECO:0000259" key="12">
    <source>
        <dbReference type="PROSITE" id="PS50109"/>
    </source>
</evidence>
<evidence type="ECO:0000256" key="1">
    <source>
        <dbReference type="ARBA" id="ARBA00000085"/>
    </source>
</evidence>
<dbReference type="RefSeq" id="WP_243066022.1">
    <property type="nucleotide sequence ID" value="NZ_JAIVFK010000029.1"/>
</dbReference>
<dbReference type="Proteomes" id="UP001139104">
    <property type="component" value="Unassembled WGS sequence"/>
</dbReference>
<keyword evidence="9" id="KW-0902">Two-component regulatory system</keyword>
<evidence type="ECO:0000256" key="9">
    <source>
        <dbReference type="ARBA" id="ARBA00023012"/>
    </source>
</evidence>
<keyword evidence="10 11" id="KW-0472">Membrane</keyword>
<dbReference type="EMBL" id="JAIVFP010000001">
    <property type="protein sequence ID" value="MCI4681988.1"/>
    <property type="molecule type" value="Genomic_DNA"/>
</dbReference>
<evidence type="ECO:0000256" key="5">
    <source>
        <dbReference type="ARBA" id="ARBA00022679"/>
    </source>
</evidence>
<gene>
    <name evidence="14" type="ORF">K2U94_04290</name>
</gene>
<dbReference type="PROSITE" id="PS50885">
    <property type="entry name" value="HAMP"/>
    <property type="match status" value="1"/>
</dbReference>
<dbReference type="Pfam" id="PF00512">
    <property type="entry name" value="HisKA"/>
    <property type="match status" value="1"/>
</dbReference>
<evidence type="ECO:0000313" key="15">
    <source>
        <dbReference type="Proteomes" id="UP001139104"/>
    </source>
</evidence>
<dbReference type="PANTHER" id="PTHR45436:SF5">
    <property type="entry name" value="SENSOR HISTIDINE KINASE TRCS"/>
    <property type="match status" value="1"/>
</dbReference>
<dbReference type="SUPFAM" id="SSF47384">
    <property type="entry name" value="Homodimeric domain of signal transducing histidine kinase"/>
    <property type="match status" value="1"/>
</dbReference>
<evidence type="ECO:0000256" key="6">
    <source>
        <dbReference type="ARBA" id="ARBA00022692"/>
    </source>
</evidence>
<dbReference type="Gene3D" id="1.10.287.130">
    <property type="match status" value="1"/>
</dbReference>
<dbReference type="CDD" id="cd00082">
    <property type="entry name" value="HisKA"/>
    <property type="match status" value="1"/>
</dbReference>
<comment type="catalytic activity">
    <reaction evidence="1">
        <text>ATP + protein L-histidine = ADP + protein N-phospho-L-histidine.</text>
        <dbReference type="EC" id="2.7.13.3"/>
    </reaction>
</comment>
<dbReference type="EC" id="2.7.13.3" evidence="3"/>
<evidence type="ECO:0000256" key="3">
    <source>
        <dbReference type="ARBA" id="ARBA00012438"/>
    </source>
</evidence>
<protein>
    <recommendedName>
        <fullName evidence="3">histidine kinase</fullName>
        <ecNumber evidence="3">2.7.13.3</ecNumber>
    </recommendedName>
</protein>
<name>A0ABS9Z2W2_9HYPH</name>
<feature type="domain" description="Histidine kinase" evidence="12">
    <location>
        <begin position="247"/>
        <end position="451"/>
    </location>
</feature>
<comment type="subcellular location">
    <subcellularLocation>
        <location evidence="2">Membrane</location>
    </subcellularLocation>
</comment>
<dbReference type="Gene3D" id="3.30.565.10">
    <property type="entry name" value="Histidine kinase-like ATPase, C-terminal domain"/>
    <property type="match status" value="1"/>
</dbReference>
<keyword evidence="6 11" id="KW-0812">Transmembrane</keyword>
<evidence type="ECO:0000256" key="11">
    <source>
        <dbReference type="SAM" id="Phobius"/>
    </source>
</evidence>
<dbReference type="GO" id="GO:0016301">
    <property type="term" value="F:kinase activity"/>
    <property type="evidence" value="ECO:0007669"/>
    <property type="project" value="UniProtKB-KW"/>
</dbReference>
<evidence type="ECO:0000256" key="7">
    <source>
        <dbReference type="ARBA" id="ARBA00022777"/>
    </source>
</evidence>
<dbReference type="InterPro" id="IPR005467">
    <property type="entry name" value="His_kinase_dom"/>
</dbReference>
<dbReference type="InterPro" id="IPR004358">
    <property type="entry name" value="Sig_transdc_His_kin-like_C"/>
</dbReference>
<evidence type="ECO:0000256" key="2">
    <source>
        <dbReference type="ARBA" id="ARBA00004370"/>
    </source>
</evidence>
<sequence>MTRRSLRLRLALAGALAICLALATAGAGLTFLFERHVYRTLSDDLETDLRQLIGGLEIDAAGKLVMARAPQNPRFDEPLSGLYWQVSSEGALLRSRSLWDTTLTPPQDRLSEGLTHYHQVQGPGGKLLLLVERRILVPTPRGRLAARVIVASDLTRLRQARDAFVADLVLSLAALALFLGLATWLQLSLGLRPLRRLRQQIAETVAGQRHRLAEDAPDEVMPLVREVNQLLSAQERALEHARSRAADLAHGLKTPLAGLAGEARTLRRKGDAEIADALDSIGETMRRHIERELARARIGAAATRSGRCATPLKEVVDALIRTLGRTEKGEKIAYVNAIGPSVSAPFERLDLTELLGNLLDNATRHAASQVRVSWSSEVSGPSIRIEDDGPGLDPALEKIARRRGGRLDQGGGAGLGLAIATDILDAYGWRMDFSRSTLGGLAVRLSQAGPDPNNEA</sequence>
<dbReference type="SUPFAM" id="SSF55874">
    <property type="entry name" value="ATPase domain of HSP90 chaperone/DNA topoisomerase II/histidine kinase"/>
    <property type="match status" value="1"/>
</dbReference>
<dbReference type="SMART" id="SM00387">
    <property type="entry name" value="HATPase_c"/>
    <property type="match status" value="1"/>
</dbReference>
<evidence type="ECO:0000259" key="13">
    <source>
        <dbReference type="PROSITE" id="PS50885"/>
    </source>
</evidence>
<evidence type="ECO:0000256" key="8">
    <source>
        <dbReference type="ARBA" id="ARBA00022989"/>
    </source>
</evidence>
<dbReference type="PROSITE" id="PS50109">
    <property type="entry name" value="HIS_KIN"/>
    <property type="match status" value="1"/>
</dbReference>
<feature type="domain" description="HAMP" evidence="13">
    <location>
        <begin position="188"/>
        <end position="239"/>
    </location>
</feature>
<dbReference type="InterPro" id="IPR003660">
    <property type="entry name" value="HAMP_dom"/>
</dbReference>
<dbReference type="InterPro" id="IPR036097">
    <property type="entry name" value="HisK_dim/P_sf"/>
</dbReference>
<feature type="transmembrane region" description="Helical" evidence="11">
    <location>
        <begin position="168"/>
        <end position="191"/>
    </location>
</feature>
<evidence type="ECO:0000313" key="14">
    <source>
        <dbReference type="EMBL" id="MCI4681988.1"/>
    </source>
</evidence>
<dbReference type="InterPro" id="IPR003594">
    <property type="entry name" value="HATPase_dom"/>
</dbReference>
<dbReference type="Pfam" id="PF02518">
    <property type="entry name" value="HATPase_c"/>
    <property type="match status" value="1"/>
</dbReference>
<dbReference type="InterPro" id="IPR050428">
    <property type="entry name" value="TCS_sensor_his_kinase"/>
</dbReference>
<keyword evidence="5" id="KW-0808">Transferase</keyword>